<evidence type="ECO:0000313" key="1">
    <source>
        <dbReference type="EMBL" id="MBR0559952.1"/>
    </source>
</evidence>
<proteinExistence type="predicted"/>
<gene>
    <name evidence="1" type="ORF">KB213_07795</name>
</gene>
<keyword evidence="2" id="KW-1185">Reference proteome</keyword>
<sequence>MDVQTIEQAYNQLQQQSQQSAQALQTLGSKMQLAAQSGDQQAREWALDLRELALAFQAEQQQVSTLLQQLHAALSNASQNQNYAPQGFVQQSAPVQPPIAPAPQAAPQTANGGFFSNILNSGFARSVEAGAGFAIGDDLIKDIF</sequence>
<name>A0ABS5E7S2_9PROT</name>
<dbReference type="RefSeq" id="WP_211681908.1">
    <property type="nucleotide sequence ID" value="NZ_JAGRQH010000004.1"/>
</dbReference>
<dbReference type="EMBL" id="JAGRQH010000004">
    <property type="protein sequence ID" value="MBR0559952.1"/>
    <property type="molecule type" value="Genomic_DNA"/>
</dbReference>
<evidence type="ECO:0008006" key="3">
    <source>
        <dbReference type="Google" id="ProtNLM"/>
    </source>
</evidence>
<dbReference type="Proteomes" id="UP000677812">
    <property type="component" value="Unassembled WGS sequence"/>
</dbReference>
<comment type="caution">
    <text evidence="1">The sequence shown here is derived from an EMBL/GenBank/DDBJ whole genome shotgun (WGS) entry which is preliminary data.</text>
</comment>
<accession>A0ABS5E7S2</accession>
<reference evidence="1 2" key="1">
    <citation type="submission" date="2021-04" db="EMBL/GenBank/DDBJ databases">
        <title>The complete genome sequence of Neokomagataea sp. TBRC 2177.</title>
        <authorList>
            <person name="Charoenyingcharoen P."/>
            <person name="Yukphan P."/>
        </authorList>
    </citation>
    <scope>NUCLEOTIDE SEQUENCE [LARGE SCALE GENOMIC DNA]</scope>
    <source>
        <strain evidence="1 2">TBRC 2177</strain>
    </source>
</reference>
<evidence type="ECO:0000313" key="2">
    <source>
        <dbReference type="Proteomes" id="UP000677812"/>
    </source>
</evidence>
<protein>
    <recommendedName>
        <fullName evidence="3">Rhodopsin</fullName>
    </recommendedName>
</protein>
<organism evidence="1 2">
    <name type="scientific">Neokomagataea anthophila</name>
    <dbReference type="NCBI Taxonomy" id="2826925"/>
    <lineage>
        <taxon>Bacteria</taxon>
        <taxon>Pseudomonadati</taxon>
        <taxon>Pseudomonadota</taxon>
        <taxon>Alphaproteobacteria</taxon>
        <taxon>Acetobacterales</taxon>
        <taxon>Acetobacteraceae</taxon>
        <taxon>Neokomagataea</taxon>
    </lineage>
</organism>